<dbReference type="Gramene" id="PHT70250">
    <property type="protein sequence ID" value="PHT70250"/>
    <property type="gene ID" value="T459_25354"/>
</dbReference>
<keyword evidence="4" id="KW-1185">Reference proteome</keyword>
<feature type="signal peptide" evidence="1">
    <location>
        <begin position="1"/>
        <end position="24"/>
    </location>
</feature>
<evidence type="ECO:0000313" key="4">
    <source>
        <dbReference type="Proteomes" id="UP000222542"/>
    </source>
</evidence>
<geneLocation type="mitochondrion" evidence="2"/>
<proteinExistence type="predicted"/>
<dbReference type="AlphaFoldDB" id="A0A075VWD8"/>
<evidence type="ECO:0000256" key="1">
    <source>
        <dbReference type="SAM" id="SignalP"/>
    </source>
</evidence>
<reference evidence="3 4" key="3">
    <citation type="journal article" date="2017" name="Genome Biol.">
        <title>New reference genome sequences of hot pepper reveal the massive evolution of plant disease-resistance genes by retroduplication.</title>
        <authorList>
            <person name="Kim S."/>
            <person name="Park J."/>
            <person name="Yeom S.I."/>
            <person name="Kim Y.M."/>
            <person name="Seo E."/>
            <person name="Kim K.T."/>
            <person name="Kim M.S."/>
            <person name="Lee J.M."/>
            <person name="Cheong K."/>
            <person name="Shin H.S."/>
            <person name="Kim S.B."/>
            <person name="Han K."/>
            <person name="Lee J."/>
            <person name="Park M."/>
            <person name="Lee H.A."/>
            <person name="Lee H.Y."/>
            <person name="Lee Y."/>
            <person name="Oh S."/>
            <person name="Lee J.H."/>
            <person name="Choi E."/>
            <person name="Choi E."/>
            <person name="Lee S.E."/>
            <person name="Jeon J."/>
            <person name="Kim H."/>
            <person name="Choi G."/>
            <person name="Song H."/>
            <person name="Lee J."/>
            <person name="Lee S.C."/>
            <person name="Kwon J.K."/>
            <person name="Lee H.Y."/>
            <person name="Koo N."/>
            <person name="Hong Y."/>
            <person name="Kim R.W."/>
            <person name="Kang W.H."/>
            <person name="Huh J.H."/>
            <person name="Kang B.C."/>
            <person name="Yang T.J."/>
            <person name="Lee Y.H."/>
            <person name="Bennetzen J.L."/>
            <person name="Choi D."/>
        </authorList>
    </citation>
    <scope>NUCLEOTIDE SEQUENCE [LARGE SCALE GENOMIC DNA]</scope>
    <source>
        <strain evidence="4">cv. CM334</strain>
    </source>
</reference>
<evidence type="ECO:0000313" key="2">
    <source>
        <dbReference type="EMBL" id="AIG89802.1"/>
    </source>
</evidence>
<evidence type="ECO:0000313" key="3">
    <source>
        <dbReference type="EMBL" id="PHT70250.1"/>
    </source>
</evidence>
<gene>
    <name evidence="2" type="primary">orf108a</name>
    <name evidence="3" type="ORF">T459_25354</name>
</gene>
<reference evidence="2" key="1">
    <citation type="journal article" date="2014" name="BMC Genomics">
        <title>Extensive structural variations between mitochondrial genomes of CMS and normal peppers (Capsicum annuum L.) revealed by complete nucleotide sequencing.</title>
        <authorList>
            <person name="Jo Y.D."/>
            <person name="Choi Y."/>
            <person name="Kim D.H."/>
            <person name="Kim B.D."/>
            <person name="Kang B.C."/>
        </authorList>
    </citation>
    <scope>NUCLEOTIDE SEQUENCE</scope>
</reference>
<dbReference type="EMBL" id="AYRZ02000010">
    <property type="protein sequence ID" value="PHT70250.1"/>
    <property type="molecule type" value="Genomic_DNA"/>
</dbReference>
<dbReference type="EMBL" id="KJ865409">
    <property type="protein sequence ID" value="AIG89802.1"/>
    <property type="molecule type" value="Genomic_DNA"/>
</dbReference>
<protein>
    <submittedName>
        <fullName evidence="2">Uncharacterized protein</fullName>
    </submittedName>
</protein>
<sequence>MSSLSLQPTLYLLLWLLAQGGVSGQHTKNEVVRSAGVGKRASVQLSLLSEMRYKAPFRSLLCVCWFEIHFFRCLLCLLFVWNLSLGMRFETPLFSLELELACCRLIHC</sequence>
<keyword evidence="2" id="KW-0496">Mitochondrion</keyword>
<keyword evidence="1" id="KW-0732">Signal</keyword>
<name>A0A075VWD8_CAPAN</name>
<organism evidence="2">
    <name type="scientific">Capsicum annuum</name>
    <name type="common">Capsicum pepper</name>
    <dbReference type="NCBI Taxonomy" id="4072"/>
    <lineage>
        <taxon>Eukaryota</taxon>
        <taxon>Viridiplantae</taxon>
        <taxon>Streptophyta</taxon>
        <taxon>Embryophyta</taxon>
        <taxon>Tracheophyta</taxon>
        <taxon>Spermatophyta</taxon>
        <taxon>Magnoliopsida</taxon>
        <taxon>eudicotyledons</taxon>
        <taxon>Gunneridae</taxon>
        <taxon>Pentapetalae</taxon>
        <taxon>asterids</taxon>
        <taxon>lamiids</taxon>
        <taxon>Solanales</taxon>
        <taxon>Solanaceae</taxon>
        <taxon>Solanoideae</taxon>
        <taxon>Capsiceae</taxon>
        <taxon>Capsicum</taxon>
    </lineage>
</organism>
<accession>A0A075VWD8</accession>
<dbReference type="Proteomes" id="UP000222542">
    <property type="component" value="Unassembled WGS sequence"/>
</dbReference>
<reference evidence="3" key="2">
    <citation type="journal article" date="2014" name="Nat. Genet.">
        <title>Genome sequence of the hot pepper provides insights into the evolution of pungency in Capsicum species.</title>
        <authorList>
            <person name="Kim S."/>
            <person name="Park M."/>
            <person name="Yeom S.I."/>
            <person name="Kim Y.M."/>
            <person name="Lee J.M."/>
            <person name="Lee H.A."/>
            <person name="Seo E."/>
            <person name="Choi J."/>
            <person name="Cheong K."/>
            <person name="Kim K.T."/>
            <person name="Jung K."/>
            <person name="Lee G.W."/>
            <person name="Oh S.K."/>
            <person name="Bae C."/>
            <person name="Kim S.B."/>
            <person name="Lee H.Y."/>
            <person name="Kim S.Y."/>
            <person name="Kim M.S."/>
            <person name="Kang B.C."/>
            <person name="Jo Y.D."/>
            <person name="Yang H.B."/>
            <person name="Jeong H.J."/>
            <person name="Kang W.H."/>
            <person name="Kwon J.K."/>
            <person name="Shin C."/>
            <person name="Lim J.Y."/>
            <person name="Park J.H."/>
            <person name="Huh J.H."/>
            <person name="Kim J.S."/>
            <person name="Kim B.D."/>
            <person name="Cohen O."/>
            <person name="Paran I."/>
            <person name="Suh M.C."/>
            <person name="Lee S.B."/>
            <person name="Kim Y.K."/>
            <person name="Shin Y."/>
            <person name="Noh S.J."/>
            <person name="Park J."/>
            <person name="Seo Y.S."/>
            <person name="Kwon S.Y."/>
            <person name="Kim H.A."/>
            <person name="Park J.M."/>
            <person name="Kim H.J."/>
            <person name="Choi S.B."/>
            <person name="Bosland P.W."/>
            <person name="Reeves G."/>
            <person name="Jo S.H."/>
            <person name="Lee B.W."/>
            <person name="Cho H.T."/>
            <person name="Choi H.S."/>
            <person name="Lee M.S."/>
            <person name="Yu Y."/>
            <person name="Do Choi Y."/>
            <person name="Park B.S."/>
            <person name="van Deynze A."/>
            <person name="Ashrafi H."/>
            <person name="Hill T."/>
            <person name="Kim W.T."/>
            <person name="Pai H.S."/>
            <person name="Ahn H.K."/>
            <person name="Yeam I."/>
            <person name="Giovannoni J.J."/>
            <person name="Rose J.K."/>
            <person name="Sorensen I."/>
            <person name="Lee S.J."/>
            <person name="Kim R.W."/>
            <person name="Choi I.Y."/>
            <person name="Choi B.S."/>
            <person name="Lim J.S."/>
            <person name="Lee Y.H."/>
            <person name="Choi D."/>
        </authorList>
    </citation>
    <scope>NUCLEOTIDE SEQUENCE [LARGE SCALE GENOMIC DNA]</scope>
</reference>
<feature type="chain" id="PRO_5013441056" evidence="1">
    <location>
        <begin position="25"/>
        <end position="108"/>
    </location>
</feature>